<dbReference type="GO" id="GO:0016853">
    <property type="term" value="F:isomerase activity"/>
    <property type="evidence" value="ECO:0007669"/>
    <property type="project" value="UniProtKB-KW"/>
</dbReference>
<dbReference type="GO" id="GO:0006139">
    <property type="term" value="P:nucleobase-containing compound metabolic process"/>
    <property type="evidence" value="ECO:0007669"/>
    <property type="project" value="UniProtKB-ARBA"/>
</dbReference>
<dbReference type="OrthoDB" id="9972196at2759"/>
<feature type="compositionally biased region" description="Polar residues" evidence="1">
    <location>
        <begin position="176"/>
        <end position="188"/>
    </location>
</feature>
<organism evidence="2 3">
    <name type="scientific">Curvularia clavata</name>
    <dbReference type="NCBI Taxonomy" id="95742"/>
    <lineage>
        <taxon>Eukaryota</taxon>
        <taxon>Fungi</taxon>
        <taxon>Dikarya</taxon>
        <taxon>Ascomycota</taxon>
        <taxon>Pezizomycotina</taxon>
        <taxon>Dothideomycetes</taxon>
        <taxon>Pleosporomycetidae</taxon>
        <taxon>Pleosporales</taxon>
        <taxon>Pleosporineae</taxon>
        <taxon>Pleosporaceae</taxon>
        <taxon>Curvularia</taxon>
    </lineage>
</organism>
<evidence type="ECO:0000256" key="1">
    <source>
        <dbReference type="SAM" id="MobiDB-lite"/>
    </source>
</evidence>
<keyword evidence="3" id="KW-1185">Reference proteome</keyword>
<evidence type="ECO:0000313" key="2">
    <source>
        <dbReference type="EMBL" id="USP73796.1"/>
    </source>
</evidence>
<dbReference type="Gene3D" id="3.40.140.10">
    <property type="entry name" value="Cytidine Deaminase, domain 2"/>
    <property type="match status" value="1"/>
</dbReference>
<dbReference type="Proteomes" id="UP001056012">
    <property type="component" value="Chromosome 1"/>
</dbReference>
<sequence length="399" mass="43785">MKSDTYLDHCLTLAENSRLRNKHGAIIVHGGKVIGEGYNAWRAGFDGGGTVKTGHLSVRSSNGQSATASKSKLKHKLSDPEQSSKTFTPVGKMVDSFEDMPLSMHSEMMAVDSALSGSKSLAVSSRNPRFKTLGNPKQTLQLRQKVQSYVAAASSHPHAQKHHADEKNLSRHKLSNKSLSRTSMTGTGVNADDLSLTASQTKTTSNRSRALPSTTAPITTPKGQTQQSVRDVRNRTREPRLNGADLYVARLGWKSCCEDTEPEPEPEQKTESEPAPSSSSFPSPPPASQPRSLYDELTNPGGRTPIPADEENPPQKKERVPRALASRPCYQCILYMADAGIKRVFWTDAAGKWHKSMVRDLIDEMNKLGSEKPSDDAAPSDVYVTAKEVERIQWSKDRY</sequence>
<gene>
    <name evidence="2" type="ORF">yc1106_01070</name>
</gene>
<dbReference type="EMBL" id="CP089274">
    <property type="protein sequence ID" value="USP73796.1"/>
    <property type="molecule type" value="Genomic_DNA"/>
</dbReference>
<accession>A0A9Q8Z0H8</accession>
<protein>
    <submittedName>
        <fullName evidence="2">Isomerase YbhE</fullName>
    </submittedName>
</protein>
<reference evidence="2" key="1">
    <citation type="submission" date="2021-12" db="EMBL/GenBank/DDBJ databases">
        <title>Curvularia clavata genome.</title>
        <authorList>
            <person name="Cao Y."/>
        </authorList>
    </citation>
    <scope>NUCLEOTIDE SEQUENCE</scope>
    <source>
        <strain evidence="2">Yc1106</strain>
    </source>
</reference>
<dbReference type="AlphaFoldDB" id="A0A9Q8Z0H8"/>
<feature type="compositionally biased region" description="Polar residues" evidence="1">
    <location>
        <begin position="196"/>
        <end position="229"/>
    </location>
</feature>
<dbReference type="VEuPathDB" id="FungiDB:yc1106_01070"/>
<dbReference type="SUPFAM" id="SSF53927">
    <property type="entry name" value="Cytidine deaminase-like"/>
    <property type="match status" value="1"/>
</dbReference>
<proteinExistence type="predicted"/>
<feature type="compositionally biased region" description="Basic and acidic residues" evidence="1">
    <location>
        <begin position="230"/>
        <end position="240"/>
    </location>
</feature>
<evidence type="ECO:0000313" key="3">
    <source>
        <dbReference type="Proteomes" id="UP001056012"/>
    </source>
</evidence>
<feature type="region of interest" description="Disordered" evidence="1">
    <location>
        <begin position="257"/>
        <end position="322"/>
    </location>
</feature>
<feature type="compositionally biased region" description="Polar residues" evidence="1">
    <location>
        <begin position="58"/>
        <end position="70"/>
    </location>
</feature>
<name>A0A9Q8Z0H8_CURCL</name>
<feature type="region of interest" description="Disordered" evidence="1">
    <location>
        <begin position="149"/>
        <end position="243"/>
    </location>
</feature>
<dbReference type="InterPro" id="IPR016193">
    <property type="entry name" value="Cytidine_deaminase-like"/>
</dbReference>
<feature type="region of interest" description="Disordered" evidence="1">
    <location>
        <begin position="57"/>
        <end position="88"/>
    </location>
</feature>
<keyword evidence="2" id="KW-0413">Isomerase</keyword>